<dbReference type="EMBL" id="JASBNA010000008">
    <property type="protein sequence ID" value="KAK7689614.1"/>
    <property type="molecule type" value="Genomic_DNA"/>
</dbReference>
<dbReference type="PANTHER" id="PTHR40465">
    <property type="entry name" value="CHROMOSOME 1, WHOLE GENOME SHOTGUN SEQUENCE"/>
    <property type="match status" value="1"/>
</dbReference>
<dbReference type="AlphaFoldDB" id="A0AAW0GE09"/>
<evidence type="ECO:0000256" key="1">
    <source>
        <dbReference type="SAM" id="Phobius"/>
    </source>
</evidence>
<organism evidence="3 4">
    <name type="scientific">Cerrena zonata</name>
    <dbReference type="NCBI Taxonomy" id="2478898"/>
    <lineage>
        <taxon>Eukaryota</taxon>
        <taxon>Fungi</taxon>
        <taxon>Dikarya</taxon>
        <taxon>Basidiomycota</taxon>
        <taxon>Agaricomycotina</taxon>
        <taxon>Agaricomycetes</taxon>
        <taxon>Polyporales</taxon>
        <taxon>Cerrenaceae</taxon>
        <taxon>Cerrena</taxon>
    </lineage>
</organism>
<accession>A0AAW0GE09</accession>
<feature type="transmembrane region" description="Helical" evidence="1">
    <location>
        <begin position="123"/>
        <end position="145"/>
    </location>
</feature>
<feature type="transmembrane region" description="Helical" evidence="1">
    <location>
        <begin position="82"/>
        <end position="103"/>
    </location>
</feature>
<feature type="transmembrane region" description="Helical" evidence="1">
    <location>
        <begin position="6"/>
        <end position="28"/>
    </location>
</feature>
<dbReference type="Pfam" id="PF20152">
    <property type="entry name" value="DUF6534"/>
    <property type="match status" value="1"/>
</dbReference>
<protein>
    <recommendedName>
        <fullName evidence="2">DUF6534 domain-containing protein</fullName>
    </recommendedName>
</protein>
<feature type="domain" description="DUF6534" evidence="2">
    <location>
        <begin position="89"/>
        <end position="174"/>
    </location>
</feature>
<keyword evidence="1" id="KW-0812">Transmembrane</keyword>
<evidence type="ECO:0000313" key="3">
    <source>
        <dbReference type="EMBL" id="KAK7689614.1"/>
    </source>
</evidence>
<keyword evidence="1" id="KW-1133">Transmembrane helix</keyword>
<dbReference type="PANTHER" id="PTHR40465:SF1">
    <property type="entry name" value="DUF6534 DOMAIN-CONTAINING PROTEIN"/>
    <property type="match status" value="1"/>
</dbReference>
<dbReference type="Proteomes" id="UP001385951">
    <property type="component" value="Unassembled WGS sequence"/>
</dbReference>
<keyword evidence="1" id="KW-0472">Membrane</keyword>
<keyword evidence="4" id="KW-1185">Reference proteome</keyword>
<comment type="caution">
    <text evidence="3">The sequence shown here is derived from an EMBL/GenBank/DDBJ whole genome shotgun (WGS) entry which is preliminary data.</text>
</comment>
<reference evidence="3 4" key="1">
    <citation type="submission" date="2022-09" db="EMBL/GenBank/DDBJ databases">
        <authorList>
            <person name="Palmer J.M."/>
        </authorList>
    </citation>
    <scope>NUCLEOTIDE SEQUENCE [LARGE SCALE GENOMIC DNA]</scope>
    <source>
        <strain evidence="3 4">DSM 7382</strain>
    </source>
</reference>
<sequence length="250" mass="27196">MIELDAVGWLWFSVPVLGSVISCTSQLFYAWRIYMLSERIWMSGIVAFLALVQCGFGFYSGIFSHIIGEFSQVQSRAFRTTIVWLGGTALCDVILAGSMIYYLHKSQTGFRATTTLLSKFIRITIETGLTCATFAILDLALFLAFENNNYHLAPSIALSKIYANSLLVVFNARVRIVGGRNAMDTSVTAATLSTTSNTVTSRLNQASRKGGAPISVSISQSQINDDVEMGSLPNGDGAKYATGDFKAQAY</sequence>
<feature type="transmembrane region" description="Helical" evidence="1">
    <location>
        <begin position="40"/>
        <end position="62"/>
    </location>
</feature>
<proteinExistence type="predicted"/>
<evidence type="ECO:0000259" key="2">
    <source>
        <dbReference type="Pfam" id="PF20152"/>
    </source>
</evidence>
<evidence type="ECO:0000313" key="4">
    <source>
        <dbReference type="Proteomes" id="UP001385951"/>
    </source>
</evidence>
<gene>
    <name evidence="3" type="ORF">QCA50_007407</name>
</gene>
<name>A0AAW0GE09_9APHY</name>
<dbReference type="InterPro" id="IPR045339">
    <property type="entry name" value="DUF6534"/>
</dbReference>